<evidence type="ECO:0000256" key="1">
    <source>
        <dbReference type="SAM" id="MobiDB-lite"/>
    </source>
</evidence>
<feature type="compositionally biased region" description="Low complexity" evidence="1">
    <location>
        <begin position="70"/>
        <end position="90"/>
    </location>
</feature>
<dbReference type="EMBL" id="JACRDE010000572">
    <property type="protein sequence ID" value="MBI5252150.1"/>
    <property type="molecule type" value="Genomic_DNA"/>
</dbReference>
<protein>
    <recommendedName>
        <fullName evidence="5">Translation initiation factor IF-2</fullName>
    </recommendedName>
</protein>
<evidence type="ECO:0000256" key="2">
    <source>
        <dbReference type="SAM" id="SignalP"/>
    </source>
</evidence>
<organism evidence="3 4">
    <name type="scientific">Desulfomonile tiedjei</name>
    <dbReference type="NCBI Taxonomy" id="2358"/>
    <lineage>
        <taxon>Bacteria</taxon>
        <taxon>Pseudomonadati</taxon>
        <taxon>Thermodesulfobacteriota</taxon>
        <taxon>Desulfomonilia</taxon>
        <taxon>Desulfomonilales</taxon>
        <taxon>Desulfomonilaceae</taxon>
        <taxon>Desulfomonile</taxon>
    </lineage>
</organism>
<comment type="caution">
    <text evidence="3">The sequence shown here is derived from an EMBL/GenBank/DDBJ whole genome shotgun (WGS) entry which is preliminary data.</text>
</comment>
<reference evidence="3" key="1">
    <citation type="submission" date="2020-07" db="EMBL/GenBank/DDBJ databases">
        <title>Huge and variable diversity of episymbiotic CPR bacteria and DPANN archaea in groundwater ecosystems.</title>
        <authorList>
            <person name="He C.Y."/>
            <person name="Keren R."/>
            <person name="Whittaker M."/>
            <person name="Farag I.F."/>
            <person name="Doudna J."/>
            <person name="Cate J.H.D."/>
            <person name="Banfield J.F."/>
        </authorList>
    </citation>
    <scope>NUCLEOTIDE SEQUENCE</scope>
    <source>
        <strain evidence="3">NC_groundwater_1664_Pr3_B-0.1um_52_9</strain>
    </source>
</reference>
<dbReference type="Proteomes" id="UP000807825">
    <property type="component" value="Unassembled WGS sequence"/>
</dbReference>
<keyword evidence="2" id="KW-0732">Signal</keyword>
<evidence type="ECO:0000313" key="3">
    <source>
        <dbReference type="EMBL" id="MBI5252150.1"/>
    </source>
</evidence>
<feature type="signal peptide" evidence="2">
    <location>
        <begin position="1"/>
        <end position="24"/>
    </location>
</feature>
<evidence type="ECO:0000313" key="4">
    <source>
        <dbReference type="Proteomes" id="UP000807825"/>
    </source>
</evidence>
<dbReference type="AlphaFoldDB" id="A0A9D6Z5M6"/>
<feature type="region of interest" description="Disordered" evidence="1">
    <location>
        <begin position="54"/>
        <end position="199"/>
    </location>
</feature>
<feature type="compositionally biased region" description="Polar residues" evidence="1">
    <location>
        <begin position="91"/>
        <end position="115"/>
    </location>
</feature>
<sequence>MKSKMITLAVALLFGQMSVCISEADVVDYLMGYNQGYSQTYTYVTDEPYPQYYPASQSSGAPKSYTINSVPQQGQPAIPQPQVAPRQPVQFTQKNSGAQSQTKAGPKNKSTQIASAANGVRPTKKQIANPAAKRPQRTVSSNYPAQSPAGLQGGYGQPAQTAYNRGYYQNQPPAPRNYYQGYSRNVWGSAGQACPPGRA</sequence>
<gene>
    <name evidence="3" type="ORF">HY912_21860</name>
</gene>
<feature type="compositionally biased region" description="Polar residues" evidence="1">
    <location>
        <begin position="158"/>
        <end position="171"/>
    </location>
</feature>
<feature type="compositionally biased region" description="Polar residues" evidence="1">
    <location>
        <begin position="54"/>
        <end position="69"/>
    </location>
</feature>
<feature type="chain" id="PRO_5038767597" description="Translation initiation factor IF-2" evidence="2">
    <location>
        <begin position="25"/>
        <end position="199"/>
    </location>
</feature>
<evidence type="ECO:0008006" key="5">
    <source>
        <dbReference type="Google" id="ProtNLM"/>
    </source>
</evidence>
<proteinExistence type="predicted"/>
<accession>A0A9D6Z5M6</accession>
<name>A0A9D6Z5M6_9BACT</name>